<comment type="caution">
    <text evidence="3">The sequence shown here is derived from an EMBL/GenBank/DDBJ whole genome shotgun (WGS) entry which is preliminary data.</text>
</comment>
<keyword evidence="2" id="KW-0812">Transmembrane</keyword>
<feature type="region of interest" description="Disordered" evidence="1">
    <location>
        <begin position="270"/>
        <end position="293"/>
    </location>
</feature>
<dbReference type="AlphaFoldDB" id="A0A7J7LDI2"/>
<sequence>MQIIHGGQTCGSHFLSFLIRAYGRALPVYLPVYLIPALIVHRQELSKRPYTILGKGIVGTARSSLFLSVYCSSAWMWTCALFRVFKRCNIPMVAMGMIVGNNKKKTASKQPTQGDRLRDLEDKVKNFMVATEKSLGEFSAQSKRTNQTLNSILRAITSSATNGQRGFGTGVTESVTSSKGREILVEGFMRDARVVGYFTTSTRSIGRGRGSADLTSLENQFNEERAVFTSNSFVELDVKDTGSDDKFGDSGKRDHVPIREKNPLLLREVRPESSTRRALRPNPKLGEGYGQHDNSDNQIANAIISAFQNMNPDVKISVPKFDGKTDTDGFINWLNRVDRVLAFKKYGDSRAVTLMETKHTGYAMNWWECVQQLRVAPGGDYITD</sequence>
<evidence type="ECO:0000256" key="2">
    <source>
        <dbReference type="SAM" id="Phobius"/>
    </source>
</evidence>
<accession>A0A7J7LDI2</accession>
<name>A0A7J7LDI2_9MAGN</name>
<feature type="transmembrane region" description="Helical" evidence="2">
    <location>
        <begin position="21"/>
        <end position="40"/>
    </location>
</feature>
<keyword evidence="2" id="KW-1133">Transmembrane helix</keyword>
<dbReference type="InterPro" id="IPR026749">
    <property type="entry name" value="Tmem135"/>
</dbReference>
<dbReference type="EMBL" id="JACGCM010002358">
    <property type="protein sequence ID" value="KAF6140602.1"/>
    <property type="molecule type" value="Genomic_DNA"/>
</dbReference>
<reference evidence="3 4" key="1">
    <citation type="journal article" date="2020" name="IScience">
        <title>Genome Sequencing of the Endangered Kingdonia uniflora (Circaeasteraceae, Ranunculales) Reveals Potential Mechanisms of Evolutionary Specialization.</title>
        <authorList>
            <person name="Sun Y."/>
            <person name="Deng T."/>
            <person name="Zhang A."/>
            <person name="Moore M.J."/>
            <person name="Landis J.B."/>
            <person name="Lin N."/>
            <person name="Zhang H."/>
            <person name="Zhang X."/>
            <person name="Huang J."/>
            <person name="Zhang X."/>
            <person name="Sun H."/>
            <person name="Wang H."/>
        </authorList>
    </citation>
    <scope>NUCLEOTIDE SEQUENCE [LARGE SCALE GENOMIC DNA]</scope>
    <source>
        <strain evidence="3">TB1705</strain>
        <tissue evidence="3">Leaf</tissue>
    </source>
</reference>
<protein>
    <submittedName>
        <fullName evidence="3">Uncharacterized protein</fullName>
    </submittedName>
</protein>
<dbReference type="OrthoDB" id="1601at2759"/>
<dbReference type="PANTHER" id="PTHR12459:SF15">
    <property type="entry name" value="TRANSMEMBRANE PROTEIN 135"/>
    <property type="match status" value="1"/>
</dbReference>
<proteinExistence type="predicted"/>
<organism evidence="3 4">
    <name type="scientific">Kingdonia uniflora</name>
    <dbReference type="NCBI Taxonomy" id="39325"/>
    <lineage>
        <taxon>Eukaryota</taxon>
        <taxon>Viridiplantae</taxon>
        <taxon>Streptophyta</taxon>
        <taxon>Embryophyta</taxon>
        <taxon>Tracheophyta</taxon>
        <taxon>Spermatophyta</taxon>
        <taxon>Magnoliopsida</taxon>
        <taxon>Ranunculales</taxon>
        <taxon>Circaeasteraceae</taxon>
        <taxon>Kingdonia</taxon>
    </lineage>
</organism>
<dbReference type="Proteomes" id="UP000541444">
    <property type="component" value="Unassembled WGS sequence"/>
</dbReference>
<evidence type="ECO:0000313" key="4">
    <source>
        <dbReference type="Proteomes" id="UP000541444"/>
    </source>
</evidence>
<keyword evidence="2" id="KW-0472">Membrane</keyword>
<gene>
    <name evidence="3" type="ORF">GIB67_013895</name>
</gene>
<evidence type="ECO:0000313" key="3">
    <source>
        <dbReference type="EMBL" id="KAF6140602.1"/>
    </source>
</evidence>
<keyword evidence="4" id="KW-1185">Reference proteome</keyword>
<feature type="transmembrane region" description="Helical" evidence="2">
    <location>
        <begin position="65"/>
        <end position="85"/>
    </location>
</feature>
<evidence type="ECO:0000256" key="1">
    <source>
        <dbReference type="SAM" id="MobiDB-lite"/>
    </source>
</evidence>
<dbReference type="PANTHER" id="PTHR12459">
    <property type="entry name" value="TRANSMEMBRANE PROTEIN 135-RELATED"/>
    <property type="match status" value="1"/>
</dbReference>